<dbReference type="AlphaFoldDB" id="A0ABD0Q5J7"/>
<gene>
    <name evidence="1" type="ORF">M9458_023571</name>
</gene>
<keyword evidence="2" id="KW-1185">Reference proteome</keyword>
<evidence type="ECO:0000313" key="2">
    <source>
        <dbReference type="Proteomes" id="UP001529510"/>
    </source>
</evidence>
<dbReference type="Proteomes" id="UP001529510">
    <property type="component" value="Unassembled WGS sequence"/>
</dbReference>
<feature type="non-terminal residue" evidence="1">
    <location>
        <position position="138"/>
    </location>
</feature>
<protein>
    <submittedName>
        <fullName evidence="1">Uncharacterized protein</fullName>
    </submittedName>
</protein>
<sequence>MELNEEQQERYFIVVRRSKKGLSRGTIGHGDEETAAGDLIGIVYGGGGSARSSGTVKKQDTYPLTRHQAQLLLFVSPASRRLELLCNVQLFSAICALAQDDLVVIKHKKDFQPCLVKNLIQIGKKDKPGVLQMLGFEL</sequence>
<name>A0ABD0Q5J7_CIRMR</name>
<evidence type="ECO:0000313" key="1">
    <source>
        <dbReference type="EMBL" id="KAL0181165.1"/>
    </source>
</evidence>
<reference evidence="1 2" key="1">
    <citation type="submission" date="2024-05" db="EMBL/GenBank/DDBJ databases">
        <title>Genome sequencing and assembly of Indian major carp, Cirrhinus mrigala (Hamilton, 1822).</title>
        <authorList>
            <person name="Mohindra V."/>
            <person name="Chowdhury L.M."/>
            <person name="Lal K."/>
            <person name="Jena J.K."/>
        </authorList>
    </citation>
    <scope>NUCLEOTIDE SEQUENCE [LARGE SCALE GENOMIC DNA]</scope>
    <source>
        <strain evidence="1">CM1030</strain>
        <tissue evidence="1">Blood</tissue>
    </source>
</reference>
<dbReference type="EMBL" id="JAMKFB020000011">
    <property type="protein sequence ID" value="KAL0181165.1"/>
    <property type="molecule type" value="Genomic_DNA"/>
</dbReference>
<proteinExistence type="predicted"/>
<accession>A0ABD0Q5J7</accession>
<comment type="caution">
    <text evidence="1">The sequence shown here is derived from an EMBL/GenBank/DDBJ whole genome shotgun (WGS) entry which is preliminary data.</text>
</comment>
<organism evidence="1 2">
    <name type="scientific">Cirrhinus mrigala</name>
    <name type="common">Mrigala</name>
    <dbReference type="NCBI Taxonomy" id="683832"/>
    <lineage>
        <taxon>Eukaryota</taxon>
        <taxon>Metazoa</taxon>
        <taxon>Chordata</taxon>
        <taxon>Craniata</taxon>
        <taxon>Vertebrata</taxon>
        <taxon>Euteleostomi</taxon>
        <taxon>Actinopterygii</taxon>
        <taxon>Neopterygii</taxon>
        <taxon>Teleostei</taxon>
        <taxon>Ostariophysi</taxon>
        <taxon>Cypriniformes</taxon>
        <taxon>Cyprinidae</taxon>
        <taxon>Labeoninae</taxon>
        <taxon>Labeonini</taxon>
        <taxon>Cirrhinus</taxon>
    </lineage>
</organism>